<keyword evidence="2" id="KW-1185">Reference proteome</keyword>
<protein>
    <submittedName>
        <fullName evidence="1">Uncharacterized protein</fullName>
    </submittedName>
</protein>
<organism evidence="1 2">
    <name type="scientific">Oedothorax gibbosus</name>
    <dbReference type="NCBI Taxonomy" id="931172"/>
    <lineage>
        <taxon>Eukaryota</taxon>
        <taxon>Metazoa</taxon>
        <taxon>Ecdysozoa</taxon>
        <taxon>Arthropoda</taxon>
        <taxon>Chelicerata</taxon>
        <taxon>Arachnida</taxon>
        <taxon>Araneae</taxon>
        <taxon>Araneomorphae</taxon>
        <taxon>Entelegynae</taxon>
        <taxon>Araneoidea</taxon>
        <taxon>Linyphiidae</taxon>
        <taxon>Erigoninae</taxon>
        <taxon>Oedothorax</taxon>
    </lineage>
</organism>
<comment type="caution">
    <text evidence="1">The sequence shown here is derived from an EMBL/GenBank/DDBJ whole genome shotgun (WGS) entry which is preliminary data.</text>
</comment>
<reference evidence="1 2" key="1">
    <citation type="journal article" date="2022" name="Nat. Ecol. Evol.">
        <title>A masculinizing supergene underlies an exaggerated male reproductive morph in a spider.</title>
        <authorList>
            <person name="Hendrickx F."/>
            <person name="De Corte Z."/>
            <person name="Sonet G."/>
            <person name="Van Belleghem S.M."/>
            <person name="Kostlbacher S."/>
            <person name="Vangestel C."/>
        </authorList>
    </citation>
    <scope>NUCLEOTIDE SEQUENCE [LARGE SCALE GENOMIC DNA]</scope>
    <source>
        <strain evidence="1">W744_W776</strain>
    </source>
</reference>
<name>A0AAV6U884_9ARAC</name>
<sequence>MENVCCIIDFDGFHVGGQFLVREFGYVGTDKNSNANSIKFDLEPYKKDLQPSDWKTVRFVTKNITGLPLTPVDDENAVSFDCLDSKVTAVYNLFKTPERSVMAFKGKSIIT</sequence>
<dbReference type="EMBL" id="JAFNEN010000565">
    <property type="protein sequence ID" value="KAG8180389.1"/>
    <property type="molecule type" value="Genomic_DNA"/>
</dbReference>
<accession>A0AAV6U884</accession>
<proteinExistence type="predicted"/>
<dbReference type="AlphaFoldDB" id="A0AAV6U884"/>
<evidence type="ECO:0000313" key="2">
    <source>
        <dbReference type="Proteomes" id="UP000827092"/>
    </source>
</evidence>
<gene>
    <name evidence="1" type="ORF">JTE90_025439</name>
</gene>
<evidence type="ECO:0000313" key="1">
    <source>
        <dbReference type="EMBL" id="KAG8180389.1"/>
    </source>
</evidence>
<dbReference type="Proteomes" id="UP000827092">
    <property type="component" value="Unassembled WGS sequence"/>
</dbReference>